<evidence type="ECO:0000313" key="5">
    <source>
        <dbReference type="Proteomes" id="UP000076404"/>
    </source>
</evidence>
<dbReference type="OrthoDB" id="9795555at2"/>
<keyword evidence="2" id="KW-0378">Hydrolase</keyword>
<name>A0A143BLD1_9BACT</name>
<dbReference type="EMBL" id="CP011454">
    <property type="protein sequence ID" value="AMW05405.1"/>
    <property type="molecule type" value="Genomic_DNA"/>
</dbReference>
<dbReference type="KEGG" id="gph:GEMMAAP_12510"/>
<dbReference type="eggNOG" id="COG0400">
    <property type="taxonomic scope" value="Bacteria"/>
</dbReference>
<comment type="similarity">
    <text evidence="1">Belongs to the AB hydrolase superfamily. AB hydrolase 2 family.</text>
</comment>
<protein>
    <recommendedName>
        <fullName evidence="3">Phospholipase/carboxylesterase/thioesterase domain-containing protein</fullName>
    </recommendedName>
</protein>
<dbReference type="PANTHER" id="PTHR10655:SF17">
    <property type="entry name" value="LYSOPHOSPHOLIPASE-LIKE PROTEIN 1"/>
    <property type="match status" value="1"/>
</dbReference>
<proteinExistence type="inferred from homology"/>
<dbReference type="GO" id="GO:0016787">
    <property type="term" value="F:hydrolase activity"/>
    <property type="evidence" value="ECO:0007669"/>
    <property type="project" value="UniProtKB-KW"/>
</dbReference>
<dbReference type="Pfam" id="PF02230">
    <property type="entry name" value="Abhydrolase_2"/>
    <property type="match status" value="1"/>
</dbReference>
<dbReference type="InterPro" id="IPR050565">
    <property type="entry name" value="LYPA1-2/EST-like"/>
</dbReference>
<reference evidence="4 5" key="2">
    <citation type="journal article" date="2016" name="Environ. Microbiol. Rep.">
        <title>Metagenomic evidence for the presence of phototrophic Gemmatimonadetes bacteria in diverse environments.</title>
        <authorList>
            <person name="Zeng Y."/>
            <person name="Baumbach J."/>
            <person name="Barbosa E.G."/>
            <person name="Azevedo V."/>
            <person name="Zhang C."/>
            <person name="Koblizek M."/>
        </authorList>
    </citation>
    <scope>NUCLEOTIDE SEQUENCE [LARGE SCALE GENOMIC DNA]</scope>
    <source>
        <strain evidence="4 5">AP64</strain>
    </source>
</reference>
<keyword evidence="5" id="KW-1185">Reference proteome</keyword>
<dbReference type="SUPFAM" id="SSF53474">
    <property type="entry name" value="alpha/beta-Hydrolases"/>
    <property type="match status" value="1"/>
</dbReference>
<feature type="domain" description="Phospholipase/carboxylesterase/thioesterase" evidence="3">
    <location>
        <begin position="29"/>
        <end position="216"/>
    </location>
</feature>
<evidence type="ECO:0000313" key="4">
    <source>
        <dbReference type="EMBL" id="AMW05405.1"/>
    </source>
</evidence>
<dbReference type="PANTHER" id="PTHR10655">
    <property type="entry name" value="LYSOPHOSPHOLIPASE-RELATED"/>
    <property type="match status" value="1"/>
</dbReference>
<reference evidence="4 5" key="1">
    <citation type="journal article" date="2014" name="Proc. Natl. Acad. Sci. U.S.A.">
        <title>Functional type 2 photosynthetic reaction centers found in the rare bacterial phylum Gemmatimonadetes.</title>
        <authorList>
            <person name="Zeng Y."/>
            <person name="Feng F."/>
            <person name="Medova H."/>
            <person name="Dean J."/>
            <person name="Koblizek M."/>
        </authorList>
    </citation>
    <scope>NUCLEOTIDE SEQUENCE [LARGE SCALE GENOMIC DNA]</scope>
    <source>
        <strain evidence="4 5">AP64</strain>
    </source>
</reference>
<accession>A0A143BLD1</accession>
<dbReference type="STRING" id="1379270.GEMMAAP_12510"/>
<dbReference type="RefSeq" id="WP_026849489.1">
    <property type="nucleotide sequence ID" value="NZ_CP011454.1"/>
</dbReference>
<evidence type="ECO:0000259" key="3">
    <source>
        <dbReference type="Pfam" id="PF02230"/>
    </source>
</evidence>
<organism evidence="4 5">
    <name type="scientific">Gemmatimonas phototrophica</name>
    <dbReference type="NCBI Taxonomy" id="1379270"/>
    <lineage>
        <taxon>Bacteria</taxon>
        <taxon>Pseudomonadati</taxon>
        <taxon>Gemmatimonadota</taxon>
        <taxon>Gemmatimonadia</taxon>
        <taxon>Gemmatimonadales</taxon>
        <taxon>Gemmatimonadaceae</taxon>
        <taxon>Gemmatimonas</taxon>
    </lineage>
</organism>
<dbReference type="InterPro" id="IPR029058">
    <property type="entry name" value="AB_hydrolase_fold"/>
</dbReference>
<dbReference type="InterPro" id="IPR003140">
    <property type="entry name" value="PLipase/COase/thioEstase"/>
</dbReference>
<evidence type="ECO:0000256" key="1">
    <source>
        <dbReference type="ARBA" id="ARBA00006499"/>
    </source>
</evidence>
<dbReference type="Gene3D" id="3.40.50.1820">
    <property type="entry name" value="alpha/beta hydrolase"/>
    <property type="match status" value="1"/>
</dbReference>
<dbReference type="AlphaFoldDB" id="A0A143BLD1"/>
<gene>
    <name evidence="4" type="ORF">GEMMAAP_12510</name>
</gene>
<dbReference type="Proteomes" id="UP000076404">
    <property type="component" value="Chromosome"/>
</dbReference>
<evidence type="ECO:0000256" key="2">
    <source>
        <dbReference type="ARBA" id="ARBA00022801"/>
    </source>
</evidence>
<sequence length="229" mass="23016">MPTPNEAAVVVGPHAAASPLVAGVPLATAAYALVMVHGRGGSAEGMLPIARAAKATDAALVAPVAIGNSWYPQRFLAPTALNEPWLSSALSALGAAVAQVRSAGIADHRIILVGFSQGACLTLEYAARAAVDGARFGGVVAMAGALIGDPAVARSDRGSLHGTPVVLACGDADTHIPEDLVRRSADVFAELGALVDLRIYPGLGHDITGDQIAALAAIVDAVRLEVAPT</sequence>